<organism evidence="1 2">
    <name type="scientific">Rhodocollybia butyracea</name>
    <dbReference type="NCBI Taxonomy" id="206335"/>
    <lineage>
        <taxon>Eukaryota</taxon>
        <taxon>Fungi</taxon>
        <taxon>Dikarya</taxon>
        <taxon>Basidiomycota</taxon>
        <taxon>Agaricomycotina</taxon>
        <taxon>Agaricomycetes</taxon>
        <taxon>Agaricomycetidae</taxon>
        <taxon>Agaricales</taxon>
        <taxon>Marasmiineae</taxon>
        <taxon>Omphalotaceae</taxon>
        <taxon>Rhodocollybia</taxon>
    </lineage>
</organism>
<reference evidence="1" key="1">
    <citation type="submission" date="2020-11" db="EMBL/GenBank/DDBJ databases">
        <authorList>
            <consortium name="DOE Joint Genome Institute"/>
            <person name="Ahrendt S."/>
            <person name="Riley R."/>
            <person name="Andreopoulos W."/>
            <person name="Labutti K."/>
            <person name="Pangilinan J."/>
            <person name="Ruiz-Duenas F.J."/>
            <person name="Barrasa J.M."/>
            <person name="Sanchez-Garcia M."/>
            <person name="Camarero S."/>
            <person name="Miyauchi S."/>
            <person name="Serrano A."/>
            <person name="Linde D."/>
            <person name="Babiker R."/>
            <person name="Drula E."/>
            <person name="Ayuso-Fernandez I."/>
            <person name="Pacheco R."/>
            <person name="Padilla G."/>
            <person name="Ferreira P."/>
            <person name="Barriuso J."/>
            <person name="Kellner H."/>
            <person name="Castanera R."/>
            <person name="Alfaro M."/>
            <person name="Ramirez L."/>
            <person name="Pisabarro A.G."/>
            <person name="Kuo A."/>
            <person name="Tritt A."/>
            <person name="Lipzen A."/>
            <person name="He G."/>
            <person name="Yan M."/>
            <person name="Ng V."/>
            <person name="Cullen D."/>
            <person name="Martin F."/>
            <person name="Rosso M.-N."/>
            <person name="Henrissat B."/>
            <person name="Hibbett D."/>
            <person name="Martinez A.T."/>
            <person name="Grigoriev I.V."/>
        </authorList>
    </citation>
    <scope>NUCLEOTIDE SEQUENCE</scope>
    <source>
        <strain evidence="1">AH 40177</strain>
    </source>
</reference>
<dbReference type="AlphaFoldDB" id="A0A9P5TXF6"/>
<name>A0A9P5TXF6_9AGAR</name>
<keyword evidence="2" id="KW-1185">Reference proteome</keyword>
<evidence type="ECO:0000313" key="2">
    <source>
        <dbReference type="Proteomes" id="UP000772434"/>
    </source>
</evidence>
<protein>
    <submittedName>
        <fullName evidence="1">Uncharacterized protein</fullName>
    </submittedName>
</protein>
<sequence>MLRWLRSTVQKGGYGSQSQCIRVTQRCMLSVVRASKSEVETETHGNLIHSKLATGTVKGTNHASDCEILRRSLTSSSSQKLPLETLVSLYESVRARDQLRDLGPGNLSKMMRIFGAVSLPQDAPRIATQYAQGTSTPFWTHVQRMAKDKESMGHRLTDGDHYWLLWAWIAKFHSDTTGNIADTLSNASTHYHQIWRKTRFTDILAPYFDALLSSGDAECLRTAVNGLCGVLDLHSNLHGRSLRLIFDLFLSFSETLSPSLKRNILLSLWNRIAMTHTNTPTSHYMATHMYNALTKRHQPLPLDISRLVASLGTPLFPMFKLDAPLSVQQWARRRLRQALGPECSIAVRWANMSLFALYQASRSGLNKHITNLDTSFGPHFSDWHVVLTLGLLENIVPSNVVSSQGSEVHSVTGALWRKWTQVKSRRPILVSRAIIGAFLRLAGRTQDTYVFDQCRRWSVDNVIWRLDRTHSATKRTQVEALVGDYIEASIRCDGKDFGRILRFFETNLSVTGSYIEIIFEQLRSRDVETAHEFYELCISQRTPLETEGVTLLAVQLSETQAQSPLHIVARDVLGPEQVGRVLVALLDSVRVHRQRYLMPSSADILSRTLHKLLQSKAPIPRMKYPLRYAIPLLVASNRAVDAVRIIELINERAPSFIHLRFLHRVLRLLFRYRQFILATRLYDVVEQRWGLSLDTFRLKLILGLTRGRASALAARFLSSHSSTRFMRQEMVRSIGLNPRRSSPTRILSILRRKPDHTPSIKLALYVLILSKRTAAAKILFLRSLPYLDSDTKTWFGNMLLHRFVRRFTSRNVQVMKKLFKAKTSLNKIFGFTGDRVTFNIFMKGMLYWKNVDAPRARVLFDDCIRIGYPIGSRWQQISEVPFATRTITEPLLFGLHLSPDISFQHHTRPLYKMFIKAFYIRKDVMAAQAVVAILKNEEVEELSRQQNRNRARFEGLHRARDKKSS</sequence>
<dbReference type="EMBL" id="JADNRY010000302">
    <property type="protein sequence ID" value="KAF9059415.1"/>
    <property type="molecule type" value="Genomic_DNA"/>
</dbReference>
<dbReference type="OrthoDB" id="2565179at2759"/>
<gene>
    <name evidence="1" type="ORF">BDP27DRAFT_1302629</name>
</gene>
<accession>A0A9P5TXF6</accession>
<comment type="caution">
    <text evidence="1">The sequence shown here is derived from an EMBL/GenBank/DDBJ whole genome shotgun (WGS) entry which is preliminary data.</text>
</comment>
<proteinExistence type="predicted"/>
<evidence type="ECO:0000313" key="1">
    <source>
        <dbReference type="EMBL" id="KAF9059415.1"/>
    </source>
</evidence>
<dbReference type="Proteomes" id="UP000772434">
    <property type="component" value="Unassembled WGS sequence"/>
</dbReference>